<evidence type="ECO:0000313" key="2">
    <source>
        <dbReference type="EMBL" id="RIA92303.1"/>
    </source>
</evidence>
<dbReference type="OrthoDB" id="2425321at2759"/>
<protein>
    <recommendedName>
        <fullName evidence="4">SAM domain-containing protein</fullName>
    </recommendedName>
</protein>
<accession>A0A397T2B8</accession>
<keyword evidence="3" id="KW-1185">Reference proteome</keyword>
<proteinExistence type="predicted"/>
<dbReference type="AlphaFoldDB" id="A0A397T2B8"/>
<feature type="region of interest" description="Disordered" evidence="1">
    <location>
        <begin position="1"/>
        <end position="43"/>
    </location>
</feature>
<evidence type="ECO:0000256" key="1">
    <source>
        <dbReference type="SAM" id="MobiDB-lite"/>
    </source>
</evidence>
<dbReference type="Proteomes" id="UP000265703">
    <property type="component" value="Unassembled WGS sequence"/>
</dbReference>
<gene>
    <name evidence="2" type="ORF">C1645_765501</name>
</gene>
<name>A0A397T2B8_9GLOM</name>
<reference evidence="2 3" key="1">
    <citation type="submission" date="2018-06" db="EMBL/GenBank/DDBJ databases">
        <title>Comparative genomics reveals the genomic features of Rhizophagus irregularis, R. cerebriforme, R. diaphanum and Gigaspora rosea, and their symbiotic lifestyle signature.</title>
        <authorList>
            <person name="Morin E."/>
            <person name="San Clemente H."/>
            <person name="Chen E.C.H."/>
            <person name="De La Providencia I."/>
            <person name="Hainaut M."/>
            <person name="Kuo A."/>
            <person name="Kohler A."/>
            <person name="Murat C."/>
            <person name="Tang N."/>
            <person name="Roy S."/>
            <person name="Loubradou J."/>
            <person name="Henrissat B."/>
            <person name="Grigoriev I.V."/>
            <person name="Corradi N."/>
            <person name="Roux C."/>
            <person name="Martin F.M."/>
        </authorList>
    </citation>
    <scope>NUCLEOTIDE SEQUENCE [LARGE SCALE GENOMIC DNA]</scope>
    <source>
        <strain evidence="2 3">DAOM 227022</strain>
    </source>
</reference>
<sequence>MAHYPNSLFSSYSNNSSKSRNKHRSMSLSSSPLSLKSPPLQPISCPDLPSDPKRWSSSHVASYLTYCLRIYPPTIVSELTRYVDDDITLTGRKFLRLKEEQLRKLNFDETWVNLMMVGVKSLRRDHLKDKILLNGGDESSEESGEERYSSSLTRNSLVRNSYSSTVSNTSSYSNNDLKDFLIPTSFSNLTSDDKIFISQEFNKLKEFLRSNIKQEDIITNFNELSRIIEKAISNIEPKKEENNNVCNNKIDEVEKENSKSQNSLFWTKIENGFQGFMIGGIVVWAFMRYSKW</sequence>
<comment type="caution">
    <text evidence="2">The sequence shown here is derived from an EMBL/GenBank/DDBJ whole genome shotgun (WGS) entry which is preliminary data.</text>
</comment>
<dbReference type="InterPro" id="IPR013761">
    <property type="entry name" value="SAM/pointed_sf"/>
</dbReference>
<dbReference type="Gene3D" id="1.10.150.50">
    <property type="entry name" value="Transcription Factor, Ets-1"/>
    <property type="match status" value="1"/>
</dbReference>
<feature type="compositionally biased region" description="Low complexity" evidence="1">
    <location>
        <begin position="26"/>
        <end position="43"/>
    </location>
</feature>
<feature type="compositionally biased region" description="Low complexity" evidence="1">
    <location>
        <begin position="1"/>
        <end position="18"/>
    </location>
</feature>
<organism evidence="2 3">
    <name type="scientific">Glomus cerebriforme</name>
    <dbReference type="NCBI Taxonomy" id="658196"/>
    <lineage>
        <taxon>Eukaryota</taxon>
        <taxon>Fungi</taxon>
        <taxon>Fungi incertae sedis</taxon>
        <taxon>Mucoromycota</taxon>
        <taxon>Glomeromycotina</taxon>
        <taxon>Glomeromycetes</taxon>
        <taxon>Glomerales</taxon>
        <taxon>Glomeraceae</taxon>
        <taxon>Glomus</taxon>
    </lineage>
</organism>
<evidence type="ECO:0008006" key="4">
    <source>
        <dbReference type="Google" id="ProtNLM"/>
    </source>
</evidence>
<dbReference type="EMBL" id="QKYT01000130">
    <property type="protein sequence ID" value="RIA92303.1"/>
    <property type="molecule type" value="Genomic_DNA"/>
</dbReference>
<evidence type="ECO:0000313" key="3">
    <source>
        <dbReference type="Proteomes" id="UP000265703"/>
    </source>
</evidence>